<dbReference type="PANTHER" id="PTHR12756">
    <property type="entry name" value="CYTOSOLIC CARBOXYPEPTIDASE"/>
    <property type="match status" value="1"/>
</dbReference>
<dbReference type="Gene3D" id="2.60.40.3120">
    <property type="match status" value="1"/>
</dbReference>
<dbReference type="PROSITE" id="PS52035">
    <property type="entry name" value="PEPTIDASE_M14"/>
    <property type="match status" value="1"/>
</dbReference>
<proteinExistence type="inferred from homology"/>
<comment type="cofactor">
    <cofactor evidence="1">
        <name>Zn(2+)</name>
        <dbReference type="ChEBI" id="CHEBI:29105"/>
    </cofactor>
</comment>
<evidence type="ECO:0000256" key="1">
    <source>
        <dbReference type="ARBA" id="ARBA00001947"/>
    </source>
</evidence>
<dbReference type="SMART" id="SM00631">
    <property type="entry name" value="Zn_pept"/>
    <property type="match status" value="1"/>
</dbReference>
<reference evidence="5 6" key="1">
    <citation type="submission" date="2023-03" db="EMBL/GenBank/DDBJ databases">
        <title>Thalassotalea loyana LMG 22536T draft genome sequence.</title>
        <authorList>
            <person name="Sawabe T."/>
        </authorList>
    </citation>
    <scope>NUCLEOTIDE SEQUENCE [LARGE SCALE GENOMIC DNA]</scope>
    <source>
        <strain evidence="5 6">LMG 22536</strain>
    </source>
</reference>
<comment type="similarity">
    <text evidence="2">Belongs to the peptidase M14 family.</text>
</comment>
<dbReference type="PANTHER" id="PTHR12756:SF11">
    <property type="entry name" value="CYTOSOLIC CARBOXYPEPTIDASE 1"/>
    <property type="match status" value="1"/>
</dbReference>
<evidence type="ECO:0000259" key="4">
    <source>
        <dbReference type="PROSITE" id="PS52035"/>
    </source>
</evidence>
<dbReference type="CDD" id="cd06237">
    <property type="entry name" value="M14_Nna1-like"/>
    <property type="match status" value="1"/>
</dbReference>
<evidence type="ECO:0000256" key="2">
    <source>
        <dbReference type="PROSITE-ProRule" id="PRU01379"/>
    </source>
</evidence>
<evidence type="ECO:0000313" key="6">
    <source>
        <dbReference type="Proteomes" id="UP001157134"/>
    </source>
</evidence>
<dbReference type="InterPro" id="IPR000834">
    <property type="entry name" value="Peptidase_M14"/>
</dbReference>
<feature type="active site" description="Proton donor/acceptor" evidence="2">
    <location>
        <position position="344"/>
    </location>
</feature>
<dbReference type="Gene3D" id="3.40.630.10">
    <property type="entry name" value="Zn peptidases"/>
    <property type="match status" value="1"/>
</dbReference>
<sequence>MYRFILFSILLFCSDTVFSCEFSNISFDKNFSGGRFTSCQELDKNRFLLTLRPENTPINNSPWYAFKVKAKTPERIDVVLQVEGGDHRYPPKMSKNGLNWRLIEHHISQDKMMFSIDVVQEPTWISAQEILSNEDYVNWGKSLASVYDITHDIQGWSVQERPLYKLVHHGKGKEWLVILGRQHPPEVTGALALLPFSETVLCDIPIANKFRERFNIVIFPNLNPDGVYMGNWRHNANGVDLNRDWKAFKQPEVATVHKFLETLVAKGEKISMAVDFHSTHKEIFYTMPQDYGMEKPMMVVDWLNALDKRYPNFSVIQRPGNNPKSAVSKQYFADVHNIHAITYEMGDKTDREFITKLAQDAALTLMETMLAY</sequence>
<organism evidence="5 6">
    <name type="scientific">Thalassotalea loyana</name>
    <dbReference type="NCBI Taxonomy" id="280483"/>
    <lineage>
        <taxon>Bacteria</taxon>
        <taxon>Pseudomonadati</taxon>
        <taxon>Pseudomonadota</taxon>
        <taxon>Gammaproteobacteria</taxon>
        <taxon>Alteromonadales</taxon>
        <taxon>Colwelliaceae</taxon>
        <taxon>Thalassotalea</taxon>
    </lineage>
</organism>
<comment type="caution">
    <text evidence="5">The sequence shown here is derived from an EMBL/GenBank/DDBJ whole genome shotgun (WGS) entry which is preliminary data.</text>
</comment>
<dbReference type="InterPro" id="IPR050821">
    <property type="entry name" value="Cytosolic_carboxypeptidase"/>
</dbReference>
<dbReference type="SUPFAM" id="SSF53187">
    <property type="entry name" value="Zn-dependent exopeptidases"/>
    <property type="match status" value="1"/>
</dbReference>
<dbReference type="RefSeq" id="WP_284299557.1">
    <property type="nucleotide sequence ID" value="NZ_BSSV01000006.1"/>
</dbReference>
<dbReference type="Proteomes" id="UP001157134">
    <property type="component" value="Unassembled WGS sequence"/>
</dbReference>
<feature type="domain" description="Peptidase M14" evidence="4">
    <location>
        <begin position="129"/>
        <end position="369"/>
    </location>
</feature>
<feature type="chain" id="PRO_5045514012" evidence="3">
    <location>
        <begin position="20"/>
        <end position="372"/>
    </location>
</feature>
<evidence type="ECO:0000313" key="5">
    <source>
        <dbReference type="EMBL" id="GLX86485.1"/>
    </source>
</evidence>
<keyword evidence="3" id="KW-0732">Signal</keyword>
<dbReference type="Pfam" id="PF00246">
    <property type="entry name" value="Peptidase_M14"/>
    <property type="match status" value="1"/>
</dbReference>
<feature type="signal peptide" evidence="3">
    <location>
        <begin position="1"/>
        <end position="19"/>
    </location>
</feature>
<gene>
    <name evidence="5" type="ORF">tloyanaT_27380</name>
</gene>
<protein>
    <submittedName>
        <fullName evidence="5">Peptidase M14</fullName>
    </submittedName>
</protein>
<accession>A0ABQ6HI31</accession>
<dbReference type="EMBL" id="BSSV01000006">
    <property type="protein sequence ID" value="GLX86485.1"/>
    <property type="molecule type" value="Genomic_DNA"/>
</dbReference>
<name>A0ABQ6HI31_9GAMM</name>
<evidence type="ECO:0000256" key="3">
    <source>
        <dbReference type="SAM" id="SignalP"/>
    </source>
</evidence>
<keyword evidence="6" id="KW-1185">Reference proteome</keyword>